<evidence type="ECO:0000256" key="1">
    <source>
        <dbReference type="SAM" id="MobiDB-lite"/>
    </source>
</evidence>
<comment type="caution">
    <text evidence="2">The sequence shown here is derived from an EMBL/GenBank/DDBJ whole genome shotgun (WGS) entry which is preliminary data.</text>
</comment>
<reference evidence="3" key="1">
    <citation type="journal article" date="2019" name="Int. J. Syst. Evol. Microbiol.">
        <title>The Global Catalogue of Microorganisms (GCM) 10K type strain sequencing project: providing services to taxonomists for standard genome sequencing and annotation.</title>
        <authorList>
            <consortium name="The Broad Institute Genomics Platform"/>
            <consortium name="The Broad Institute Genome Sequencing Center for Infectious Disease"/>
            <person name="Wu L."/>
            <person name="Ma J."/>
        </authorList>
    </citation>
    <scope>NUCLEOTIDE SEQUENCE [LARGE SCALE GENOMIC DNA]</scope>
    <source>
        <strain evidence="3">JCM 3296</strain>
    </source>
</reference>
<dbReference type="EMBL" id="BMRE01000019">
    <property type="protein sequence ID" value="GGU47073.1"/>
    <property type="molecule type" value="Genomic_DNA"/>
</dbReference>
<name>A0ABQ2UPR7_9PSEU</name>
<sequence>MGDPAPPGGRVRDQAEPAEVDLDLLARLAVGHPHRRLPAAETQFCHRIPVQRPIRHHHPAPPQQHMDLGQRQVLLQPRLQLLALRGDRLPRRPGAPRPVRADHGHHRPEQILGQLAVTALAGHPGRLRGLHVTADGLAVQPGQPGHLAQRVPRQPQPQNLLDLDH</sequence>
<keyword evidence="3" id="KW-1185">Reference proteome</keyword>
<evidence type="ECO:0000313" key="2">
    <source>
        <dbReference type="EMBL" id="GGU47073.1"/>
    </source>
</evidence>
<protein>
    <submittedName>
        <fullName evidence="2">Uncharacterized protein</fullName>
    </submittedName>
</protein>
<proteinExistence type="predicted"/>
<evidence type="ECO:0000313" key="3">
    <source>
        <dbReference type="Proteomes" id="UP000649573"/>
    </source>
</evidence>
<dbReference type="Proteomes" id="UP000649573">
    <property type="component" value="Unassembled WGS sequence"/>
</dbReference>
<organism evidence="2 3">
    <name type="scientific">Lentzea flava</name>
    <dbReference type="NCBI Taxonomy" id="103732"/>
    <lineage>
        <taxon>Bacteria</taxon>
        <taxon>Bacillati</taxon>
        <taxon>Actinomycetota</taxon>
        <taxon>Actinomycetes</taxon>
        <taxon>Pseudonocardiales</taxon>
        <taxon>Pseudonocardiaceae</taxon>
        <taxon>Lentzea</taxon>
    </lineage>
</organism>
<gene>
    <name evidence="2" type="ORF">GCM10010178_44490</name>
</gene>
<feature type="region of interest" description="Disordered" evidence="1">
    <location>
        <begin position="137"/>
        <end position="165"/>
    </location>
</feature>
<accession>A0ABQ2UPR7</accession>